<evidence type="ECO:0000256" key="2">
    <source>
        <dbReference type="ARBA" id="ARBA00004664"/>
    </source>
</evidence>
<proteinExistence type="inferred from homology"/>
<dbReference type="RefSeq" id="WP_026419652.1">
    <property type="nucleotide sequence ID" value="NZ_AUBJ02000001.1"/>
</dbReference>
<comment type="catalytic activity">
    <reaction evidence="1 9">
        <text>N-(5-phospho-beta-D-ribosyl)anthranilate = 1-(2-carboxyphenylamino)-1-deoxy-D-ribulose 5-phosphate</text>
        <dbReference type="Rhea" id="RHEA:21540"/>
        <dbReference type="ChEBI" id="CHEBI:18277"/>
        <dbReference type="ChEBI" id="CHEBI:58613"/>
        <dbReference type="EC" id="5.3.1.24"/>
    </reaction>
</comment>
<protein>
    <recommendedName>
        <fullName evidence="4 9">N-(5'-phosphoribosyl)anthranilate isomerase</fullName>
        <shortName evidence="9">PRAI</shortName>
        <ecNumber evidence="3 9">5.3.1.24</ecNumber>
    </recommendedName>
</protein>
<dbReference type="PANTHER" id="PTHR42894">
    <property type="entry name" value="N-(5'-PHOSPHORIBOSYL)ANTHRANILATE ISOMERASE"/>
    <property type="match status" value="1"/>
</dbReference>
<name>A0ABT1JL55_ACTCY</name>
<evidence type="ECO:0000256" key="3">
    <source>
        <dbReference type="ARBA" id="ARBA00012572"/>
    </source>
</evidence>
<dbReference type="Proteomes" id="UP000791080">
    <property type="component" value="Unassembled WGS sequence"/>
</dbReference>
<reference evidence="11 12" key="2">
    <citation type="submission" date="2022-06" db="EMBL/GenBank/DDBJ databases">
        <title>Genomic Encyclopedia of Type Strains, Phase I: the one thousand microbial genomes (KMG-I) project.</title>
        <authorList>
            <person name="Kyrpides N."/>
        </authorList>
    </citation>
    <scope>NUCLEOTIDE SEQUENCE [LARGE SCALE GENOMIC DNA]</scope>
    <source>
        <strain evidence="11 12">DSM 43889</strain>
    </source>
</reference>
<feature type="domain" description="N-(5'phosphoribosyl) anthranilate isomerase (PRAI)" evidence="10">
    <location>
        <begin position="3"/>
        <end position="197"/>
    </location>
</feature>
<comment type="pathway">
    <text evidence="2 9">Amino-acid biosynthesis; L-tryptophan biosynthesis; L-tryptophan from chorismate: step 3/5.</text>
</comment>
<dbReference type="CDD" id="cd00405">
    <property type="entry name" value="PRAI"/>
    <property type="match status" value="1"/>
</dbReference>
<dbReference type="InterPro" id="IPR013785">
    <property type="entry name" value="Aldolase_TIM"/>
</dbReference>
<dbReference type="SUPFAM" id="SSF51366">
    <property type="entry name" value="Ribulose-phoshate binding barrel"/>
    <property type="match status" value="1"/>
</dbReference>
<dbReference type="InterPro" id="IPR001240">
    <property type="entry name" value="PRAI_dom"/>
</dbReference>
<dbReference type="Pfam" id="PF00697">
    <property type="entry name" value="PRAI"/>
    <property type="match status" value="1"/>
</dbReference>
<dbReference type="EC" id="5.3.1.24" evidence="3 9"/>
<evidence type="ECO:0000256" key="6">
    <source>
        <dbReference type="ARBA" id="ARBA00022822"/>
    </source>
</evidence>
<keyword evidence="6 9" id="KW-0822">Tryptophan biosynthesis</keyword>
<keyword evidence="7 9" id="KW-0057">Aromatic amino acid biosynthesis</keyword>
<evidence type="ECO:0000313" key="12">
    <source>
        <dbReference type="Proteomes" id="UP000791080"/>
    </source>
</evidence>
<evidence type="ECO:0000259" key="10">
    <source>
        <dbReference type="Pfam" id="PF00697"/>
    </source>
</evidence>
<evidence type="ECO:0000256" key="9">
    <source>
        <dbReference type="HAMAP-Rule" id="MF_00135"/>
    </source>
</evidence>
<comment type="similarity">
    <text evidence="9">Belongs to the TrpF family.</text>
</comment>
<gene>
    <name evidence="9" type="primary">trpF</name>
    <name evidence="11" type="ORF">G443_003520</name>
</gene>
<sequence>MFVKICGLTTEAAVEVAVSSGADAIGFVLTESPRQLAPGRVRELAELVPPEVLTVGVVRGVSAAGARALAVESGVGALQLHGDYPASAFDEVRDLPVRLVRAVPIDSVRGGPADGEEPRADLLLVDSPVAGSGESWDWSPTDAELLAGRRWLLAGGLRPGNVGTAVRVLRPWGVDVSSGVERERGVKDHLLIEEFVRAARAAATD</sequence>
<dbReference type="PANTHER" id="PTHR42894:SF1">
    <property type="entry name" value="N-(5'-PHOSPHORIBOSYL)ANTHRANILATE ISOMERASE"/>
    <property type="match status" value="1"/>
</dbReference>
<dbReference type="GO" id="GO:0016853">
    <property type="term" value="F:isomerase activity"/>
    <property type="evidence" value="ECO:0007669"/>
    <property type="project" value="UniProtKB-KW"/>
</dbReference>
<comment type="caution">
    <text evidence="11">The sequence shown here is derived from an EMBL/GenBank/DDBJ whole genome shotgun (WGS) entry which is preliminary data.</text>
</comment>
<dbReference type="EMBL" id="AUBJ02000001">
    <property type="protein sequence ID" value="MCP2333250.1"/>
    <property type="molecule type" value="Genomic_DNA"/>
</dbReference>
<organism evidence="11 12">
    <name type="scientific">Actinoalloteichus caeruleus DSM 43889</name>
    <dbReference type="NCBI Taxonomy" id="1120930"/>
    <lineage>
        <taxon>Bacteria</taxon>
        <taxon>Bacillati</taxon>
        <taxon>Actinomycetota</taxon>
        <taxon>Actinomycetes</taxon>
        <taxon>Pseudonocardiales</taxon>
        <taxon>Pseudonocardiaceae</taxon>
        <taxon>Actinoalloteichus</taxon>
        <taxon>Actinoalloteichus cyanogriseus</taxon>
    </lineage>
</organism>
<keyword evidence="5 9" id="KW-0028">Amino-acid biosynthesis</keyword>
<reference evidence="11 12" key="1">
    <citation type="submission" date="2013-07" db="EMBL/GenBank/DDBJ databases">
        <authorList>
            <consortium name="DOE Joint Genome Institute"/>
            <person name="Reeve W."/>
            <person name="Huntemann M."/>
            <person name="Han J."/>
            <person name="Chen A."/>
            <person name="Kyrpides N."/>
            <person name="Mavromatis K."/>
            <person name="Markowitz V."/>
            <person name="Palaniappan K."/>
            <person name="Ivanova N."/>
            <person name="Schaumberg A."/>
            <person name="Pati A."/>
            <person name="Liolios K."/>
            <person name="Nordberg H.P."/>
            <person name="Cantor M.N."/>
            <person name="Hua S.X."/>
            <person name="Woyke T."/>
        </authorList>
    </citation>
    <scope>NUCLEOTIDE SEQUENCE [LARGE SCALE GENOMIC DNA]</scope>
    <source>
        <strain evidence="11 12">DSM 43889</strain>
    </source>
</reference>
<dbReference type="HAMAP" id="MF_00135">
    <property type="entry name" value="PRAI"/>
    <property type="match status" value="1"/>
</dbReference>
<evidence type="ECO:0000256" key="1">
    <source>
        <dbReference type="ARBA" id="ARBA00001164"/>
    </source>
</evidence>
<dbReference type="Gene3D" id="3.20.20.70">
    <property type="entry name" value="Aldolase class I"/>
    <property type="match status" value="1"/>
</dbReference>
<accession>A0ABT1JL55</accession>
<dbReference type="InterPro" id="IPR011060">
    <property type="entry name" value="RibuloseP-bd_barrel"/>
</dbReference>
<dbReference type="InterPro" id="IPR044643">
    <property type="entry name" value="TrpF_fam"/>
</dbReference>
<evidence type="ECO:0000256" key="5">
    <source>
        <dbReference type="ARBA" id="ARBA00022605"/>
    </source>
</evidence>
<keyword evidence="8 9" id="KW-0413">Isomerase</keyword>
<evidence type="ECO:0000256" key="7">
    <source>
        <dbReference type="ARBA" id="ARBA00023141"/>
    </source>
</evidence>
<evidence type="ECO:0000256" key="4">
    <source>
        <dbReference type="ARBA" id="ARBA00022272"/>
    </source>
</evidence>
<keyword evidence="12" id="KW-1185">Reference proteome</keyword>
<evidence type="ECO:0000313" key="11">
    <source>
        <dbReference type="EMBL" id="MCP2333250.1"/>
    </source>
</evidence>
<evidence type="ECO:0000256" key="8">
    <source>
        <dbReference type="ARBA" id="ARBA00023235"/>
    </source>
</evidence>